<evidence type="ECO:0000256" key="3">
    <source>
        <dbReference type="ARBA" id="ARBA00004829"/>
    </source>
</evidence>
<evidence type="ECO:0000256" key="15">
    <source>
        <dbReference type="SAM" id="Phobius"/>
    </source>
</evidence>
<dbReference type="Proteomes" id="UP001303473">
    <property type="component" value="Unassembled WGS sequence"/>
</dbReference>
<evidence type="ECO:0000256" key="10">
    <source>
        <dbReference type="ARBA" id="ARBA00051545"/>
    </source>
</evidence>
<feature type="transmembrane region" description="Helical" evidence="15">
    <location>
        <begin position="567"/>
        <end position="589"/>
    </location>
</feature>
<evidence type="ECO:0000256" key="5">
    <source>
        <dbReference type="ARBA" id="ARBA00013293"/>
    </source>
</evidence>
<comment type="catalytic activity">
    <reaction evidence="10">
        <text>all-trans-phytofluene + A = all-trans-zeta-carotene + AH2</text>
        <dbReference type="Rhea" id="RHEA:30607"/>
        <dbReference type="ChEBI" id="CHEBI:13193"/>
        <dbReference type="ChEBI" id="CHEBI:17499"/>
        <dbReference type="ChEBI" id="CHEBI:28068"/>
        <dbReference type="ChEBI" id="CHEBI:28129"/>
    </reaction>
    <physiologicalReaction direction="left-to-right" evidence="10">
        <dbReference type="Rhea" id="RHEA:30608"/>
    </physiologicalReaction>
</comment>
<comment type="similarity">
    <text evidence="4 13">Belongs to the carotenoid/retinoid oxidoreductase family.</text>
</comment>
<feature type="domain" description="Amine oxidase" evidence="16">
    <location>
        <begin position="17"/>
        <end position="290"/>
    </location>
</feature>
<dbReference type="PANTHER" id="PTHR43734:SF1">
    <property type="entry name" value="PHYTOENE DESATURASE"/>
    <property type="match status" value="1"/>
</dbReference>
<feature type="region of interest" description="Disordered" evidence="14">
    <location>
        <begin position="527"/>
        <end position="551"/>
    </location>
</feature>
<dbReference type="Gene3D" id="3.50.50.60">
    <property type="entry name" value="FAD/NAD(P)-binding domain"/>
    <property type="match status" value="2"/>
</dbReference>
<comment type="cofactor">
    <cofactor evidence="1">
        <name>NAD(+)</name>
        <dbReference type="ChEBI" id="CHEBI:57540"/>
    </cofactor>
</comment>
<organism evidence="17 18">
    <name type="scientific">Diplogelasinospora grovesii</name>
    <dbReference type="NCBI Taxonomy" id="303347"/>
    <lineage>
        <taxon>Eukaryota</taxon>
        <taxon>Fungi</taxon>
        <taxon>Dikarya</taxon>
        <taxon>Ascomycota</taxon>
        <taxon>Pezizomycotina</taxon>
        <taxon>Sordariomycetes</taxon>
        <taxon>Sordariomycetidae</taxon>
        <taxon>Sordariales</taxon>
        <taxon>Diplogelasinosporaceae</taxon>
        <taxon>Diplogelasinospora</taxon>
    </lineage>
</organism>
<dbReference type="PROSITE" id="PS00982">
    <property type="entry name" value="PHYTOENE_DH"/>
    <property type="match status" value="1"/>
</dbReference>
<keyword evidence="15" id="KW-0472">Membrane</keyword>
<keyword evidence="15" id="KW-0812">Transmembrane</keyword>
<evidence type="ECO:0000256" key="4">
    <source>
        <dbReference type="ARBA" id="ARBA00006046"/>
    </source>
</evidence>
<dbReference type="GO" id="GO:0016117">
    <property type="term" value="P:carotenoid biosynthetic process"/>
    <property type="evidence" value="ECO:0007669"/>
    <property type="project" value="UniProtKB-KW"/>
</dbReference>
<evidence type="ECO:0000256" key="13">
    <source>
        <dbReference type="RuleBase" id="RU362075"/>
    </source>
</evidence>
<dbReference type="EMBL" id="MU853794">
    <property type="protein sequence ID" value="KAK3940573.1"/>
    <property type="molecule type" value="Genomic_DNA"/>
</dbReference>
<evidence type="ECO:0000256" key="6">
    <source>
        <dbReference type="ARBA" id="ARBA00022746"/>
    </source>
</evidence>
<dbReference type="GO" id="GO:0016166">
    <property type="term" value="F:phytoene dehydrogenase activity"/>
    <property type="evidence" value="ECO:0007669"/>
    <property type="project" value="UniProtKB-ARBA"/>
</dbReference>
<dbReference type="InterPro" id="IPR002937">
    <property type="entry name" value="Amino_oxidase"/>
</dbReference>
<reference evidence="18" key="1">
    <citation type="journal article" date="2023" name="Mol. Phylogenet. Evol.">
        <title>Genome-scale phylogeny and comparative genomics of the fungal order Sordariales.</title>
        <authorList>
            <person name="Hensen N."/>
            <person name="Bonometti L."/>
            <person name="Westerberg I."/>
            <person name="Brannstrom I.O."/>
            <person name="Guillou S."/>
            <person name="Cros-Aarteil S."/>
            <person name="Calhoun S."/>
            <person name="Haridas S."/>
            <person name="Kuo A."/>
            <person name="Mondo S."/>
            <person name="Pangilinan J."/>
            <person name="Riley R."/>
            <person name="LaButti K."/>
            <person name="Andreopoulos B."/>
            <person name="Lipzen A."/>
            <person name="Chen C."/>
            <person name="Yan M."/>
            <person name="Daum C."/>
            <person name="Ng V."/>
            <person name="Clum A."/>
            <person name="Steindorff A."/>
            <person name="Ohm R.A."/>
            <person name="Martin F."/>
            <person name="Silar P."/>
            <person name="Natvig D.O."/>
            <person name="Lalanne C."/>
            <person name="Gautier V."/>
            <person name="Ament-Velasquez S.L."/>
            <person name="Kruys A."/>
            <person name="Hutchinson M.I."/>
            <person name="Powell A.J."/>
            <person name="Barry K."/>
            <person name="Miller A.N."/>
            <person name="Grigoriev I.V."/>
            <person name="Debuchy R."/>
            <person name="Gladieux P."/>
            <person name="Hiltunen Thoren M."/>
            <person name="Johannesson H."/>
        </authorList>
    </citation>
    <scope>NUCLEOTIDE SEQUENCE [LARGE SCALE GENOMIC DNA]</scope>
    <source>
        <strain evidence="18">CBS 340.73</strain>
    </source>
</reference>
<evidence type="ECO:0000256" key="12">
    <source>
        <dbReference type="ARBA" id="ARBA00052475"/>
    </source>
</evidence>
<evidence type="ECO:0000256" key="14">
    <source>
        <dbReference type="SAM" id="MobiDB-lite"/>
    </source>
</evidence>
<evidence type="ECO:0000256" key="9">
    <source>
        <dbReference type="ARBA" id="ARBA00051356"/>
    </source>
</evidence>
<dbReference type="InterPro" id="IPR014105">
    <property type="entry name" value="Carotenoid/retinoid_OxRdtase"/>
</dbReference>
<evidence type="ECO:0000256" key="11">
    <source>
        <dbReference type="ARBA" id="ARBA00051928"/>
    </source>
</evidence>
<proteinExistence type="inferred from homology"/>
<keyword evidence="15" id="KW-1133">Transmembrane helix</keyword>
<dbReference type="InterPro" id="IPR036188">
    <property type="entry name" value="FAD/NAD-bd_sf"/>
</dbReference>
<sequence length="602" mass="66439">MTRKTPKSAIVVGAGAGGIAIAARLAKAGLSVTVLEKNSFTGGRCSLFRNEGGFRFDQGPSLLLLPNLFRETFADLNSSLEGAGVELLQCSPNYDIWFADGARFRSSSDMALMKREIERWEGPEGFERYLQWLKEAHGHYELSVQNVLSRNFTGYLQLAAPTFVWRGISLHPLESIWSRASRYFWTERLRRVFTFATMYMGMSPFEAPSTYSLLQYTELAEGIWYPRGGFHVVLDALARIGQALGVEYRLNTPISTILADDPSDPKRATGVRLADGTALDADLVVVNADLVYSYSNLLPQTDEVASYAKSLRSKDASCSSISFYWSMRKKVPELGTHNIFLADEYKESFDAIFKRQSLPDDPSFYINVPSRVDPTAAPEGCDAVIALVPVGHLLRSRRTSSDPDPEVGPGLPLEEQDWPGLVAKARAAVLATIEKRIGCEPLADLIIDEMVNTPLTWEDKFNLDKGAILGLSHNFFNVLSFRPRTRARGLKNAYFVGASTHPGTGVPIVLAGAKITAEQILTDHGMPVPWRQAKPSPQRKGDEESSISNANGTAVRNSKLDRIQRPLWVSDTNLMLGGLILVLLLLLFYGASPQARLVGADW</sequence>
<dbReference type="InterPro" id="IPR008150">
    <property type="entry name" value="Phytoene_DH_bac_CS"/>
</dbReference>
<dbReference type="NCBIfam" id="TIGR02734">
    <property type="entry name" value="crtI_fam"/>
    <property type="match status" value="1"/>
</dbReference>
<dbReference type="PANTHER" id="PTHR43734">
    <property type="entry name" value="PHYTOENE DESATURASE"/>
    <property type="match status" value="1"/>
</dbReference>
<evidence type="ECO:0000313" key="17">
    <source>
        <dbReference type="EMBL" id="KAK3940573.1"/>
    </source>
</evidence>
<evidence type="ECO:0000256" key="2">
    <source>
        <dbReference type="ARBA" id="ARBA00004167"/>
    </source>
</evidence>
<evidence type="ECO:0000256" key="8">
    <source>
        <dbReference type="ARBA" id="ARBA00034551"/>
    </source>
</evidence>
<evidence type="ECO:0000313" key="18">
    <source>
        <dbReference type="Proteomes" id="UP001303473"/>
    </source>
</evidence>
<comment type="subcellular location">
    <subcellularLocation>
        <location evidence="2">Membrane</location>
        <topology evidence="2">Single-pass membrane protein</topology>
    </subcellularLocation>
</comment>
<keyword evidence="18" id="KW-1185">Reference proteome</keyword>
<dbReference type="AlphaFoldDB" id="A0AAN6N9C5"/>
<dbReference type="FunFam" id="3.50.50.60:FF:000171">
    <property type="entry name" value="zeta-carotene-forming phytoene desaturase"/>
    <property type="match status" value="1"/>
</dbReference>
<comment type="catalytic activity">
    <reaction evidence="9">
        <text>all-trans-neurosporene + A = all-trans-lycopene + AH2</text>
        <dbReference type="Rhea" id="RHEA:30623"/>
        <dbReference type="ChEBI" id="CHEBI:13193"/>
        <dbReference type="ChEBI" id="CHEBI:15948"/>
        <dbReference type="ChEBI" id="CHEBI:16833"/>
        <dbReference type="ChEBI" id="CHEBI:17499"/>
    </reaction>
    <physiologicalReaction direction="left-to-right" evidence="9">
        <dbReference type="Rhea" id="RHEA:30624"/>
    </physiologicalReaction>
</comment>
<comment type="pathway">
    <text evidence="3 13">Carotenoid biosynthesis.</text>
</comment>
<evidence type="ECO:0000256" key="7">
    <source>
        <dbReference type="ARBA" id="ARBA00023002"/>
    </source>
</evidence>
<dbReference type="GO" id="GO:0016020">
    <property type="term" value="C:membrane"/>
    <property type="evidence" value="ECO:0007669"/>
    <property type="project" value="UniProtKB-SubCell"/>
</dbReference>
<gene>
    <name evidence="17" type="ORF">QBC46DRAFT_288032</name>
</gene>
<accession>A0AAN6N9C5</accession>
<dbReference type="SUPFAM" id="SSF51905">
    <property type="entry name" value="FAD/NAD(P)-binding domain"/>
    <property type="match status" value="1"/>
</dbReference>
<protein>
    <recommendedName>
        <fullName evidence="5">Phytoene desaturase</fullName>
    </recommendedName>
    <alternativeName>
        <fullName evidence="8">Phytoene desaturase (3,4-didehydrolycopene-forming)</fullName>
    </alternativeName>
</protein>
<keyword evidence="7 13" id="KW-0560">Oxidoreductase</keyword>
<evidence type="ECO:0000256" key="1">
    <source>
        <dbReference type="ARBA" id="ARBA00001911"/>
    </source>
</evidence>
<comment type="catalytic activity">
    <reaction evidence="11">
        <text>all-trans-zeta-carotene + A = all-trans-neurosporene + AH2</text>
        <dbReference type="Rhea" id="RHEA:30611"/>
        <dbReference type="ChEBI" id="CHEBI:13193"/>
        <dbReference type="ChEBI" id="CHEBI:16833"/>
        <dbReference type="ChEBI" id="CHEBI:17499"/>
        <dbReference type="ChEBI" id="CHEBI:28068"/>
    </reaction>
    <physiologicalReaction direction="left-to-right" evidence="11">
        <dbReference type="Rhea" id="RHEA:30612"/>
    </physiologicalReaction>
</comment>
<name>A0AAN6N9C5_9PEZI</name>
<dbReference type="Pfam" id="PF01593">
    <property type="entry name" value="Amino_oxidase"/>
    <property type="match status" value="1"/>
</dbReference>
<comment type="caution">
    <text evidence="17">The sequence shown here is derived from an EMBL/GenBank/DDBJ whole genome shotgun (WGS) entry which is preliminary data.</text>
</comment>
<comment type="catalytic activity">
    <reaction evidence="12">
        <text>15-cis-phytoene + A = all-trans-phytofluene + AH2</text>
        <dbReference type="Rhea" id="RHEA:30603"/>
        <dbReference type="ChEBI" id="CHEBI:13193"/>
        <dbReference type="ChEBI" id="CHEBI:17499"/>
        <dbReference type="ChEBI" id="CHEBI:27787"/>
        <dbReference type="ChEBI" id="CHEBI:28129"/>
    </reaction>
    <physiologicalReaction direction="left-to-right" evidence="12">
        <dbReference type="Rhea" id="RHEA:30604"/>
    </physiologicalReaction>
</comment>
<keyword evidence="6 13" id="KW-0125">Carotenoid biosynthesis</keyword>
<evidence type="ECO:0000259" key="16">
    <source>
        <dbReference type="Pfam" id="PF01593"/>
    </source>
</evidence>